<evidence type="ECO:0000259" key="3">
    <source>
        <dbReference type="PROSITE" id="PS50887"/>
    </source>
</evidence>
<dbReference type="PROSITE" id="PS50887">
    <property type="entry name" value="GGDEF"/>
    <property type="match status" value="1"/>
</dbReference>
<dbReference type="CDD" id="cd00077">
    <property type="entry name" value="HDc"/>
    <property type="match status" value="1"/>
</dbReference>
<evidence type="ECO:0000259" key="2">
    <source>
        <dbReference type="PROSITE" id="PS50112"/>
    </source>
</evidence>
<dbReference type="SMART" id="SM00091">
    <property type="entry name" value="PAS"/>
    <property type="match status" value="3"/>
</dbReference>
<dbReference type="PANTHER" id="PTHR43155">
    <property type="entry name" value="CYCLIC DI-GMP PHOSPHODIESTERASE PA4108-RELATED"/>
    <property type="match status" value="1"/>
</dbReference>
<dbReference type="PROSITE" id="PS50112">
    <property type="entry name" value="PAS"/>
    <property type="match status" value="1"/>
</dbReference>
<dbReference type="Pfam" id="PF08448">
    <property type="entry name" value="PAS_4"/>
    <property type="match status" value="1"/>
</dbReference>
<organism evidence="5 6">
    <name type="scientific">Clostridium muellerianum</name>
    <dbReference type="NCBI Taxonomy" id="2716538"/>
    <lineage>
        <taxon>Bacteria</taxon>
        <taxon>Bacillati</taxon>
        <taxon>Bacillota</taxon>
        <taxon>Clostridia</taxon>
        <taxon>Eubacteriales</taxon>
        <taxon>Clostridiaceae</taxon>
        <taxon>Clostridium</taxon>
    </lineage>
</organism>
<evidence type="ECO:0000256" key="1">
    <source>
        <dbReference type="SAM" id="Phobius"/>
    </source>
</evidence>
<dbReference type="SUPFAM" id="SSF55073">
    <property type="entry name" value="Nucleotide cyclase"/>
    <property type="match status" value="1"/>
</dbReference>
<dbReference type="SUPFAM" id="SSF109604">
    <property type="entry name" value="HD-domain/PDEase-like"/>
    <property type="match status" value="1"/>
</dbReference>
<accession>A0A7Y0HMM6</accession>
<comment type="caution">
    <text evidence="5">The sequence shown here is derived from an EMBL/GenBank/DDBJ whole genome shotgun (WGS) entry which is preliminary data.</text>
</comment>
<feature type="domain" description="PAS" evidence="2">
    <location>
        <begin position="257"/>
        <end position="334"/>
    </location>
</feature>
<dbReference type="InterPro" id="IPR013656">
    <property type="entry name" value="PAS_4"/>
</dbReference>
<keyword evidence="6" id="KW-1185">Reference proteome</keyword>
<dbReference type="EMBL" id="JABBNI010000018">
    <property type="protein sequence ID" value="NMM63104.1"/>
    <property type="molecule type" value="Genomic_DNA"/>
</dbReference>
<keyword evidence="1" id="KW-0472">Membrane</keyword>
<dbReference type="InterPro" id="IPR035965">
    <property type="entry name" value="PAS-like_dom_sf"/>
</dbReference>
<feature type="domain" description="HD-GYP" evidence="4">
    <location>
        <begin position="660"/>
        <end position="849"/>
    </location>
</feature>
<reference evidence="5 6" key="1">
    <citation type="submission" date="2020-04" db="EMBL/GenBank/DDBJ databases">
        <authorList>
            <person name="Doyle D.A."/>
        </authorList>
    </citation>
    <scope>NUCLEOTIDE SEQUENCE [LARGE SCALE GENOMIC DNA]</scope>
    <source>
        <strain evidence="5 6">P21</strain>
    </source>
</reference>
<dbReference type="InterPro" id="IPR037522">
    <property type="entry name" value="HD_GYP_dom"/>
</dbReference>
<dbReference type="Pfam" id="PF00990">
    <property type="entry name" value="GGDEF"/>
    <property type="match status" value="1"/>
</dbReference>
<dbReference type="NCBIfam" id="TIGR00229">
    <property type="entry name" value="sensory_box"/>
    <property type="match status" value="2"/>
</dbReference>
<keyword evidence="1" id="KW-1133">Transmembrane helix</keyword>
<dbReference type="Proteomes" id="UP000537131">
    <property type="component" value="Unassembled WGS sequence"/>
</dbReference>
<dbReference type="Gene3D" id="3.30.70.270">
    <property type="match status" value="1"/>
</dbReference>
<dbReference type="SMART" id="SM00267">
    <property type="entry name" value="GGDEF"/>
    <property type="match status" value="1"/>
</dbReference>
<name>A0A7Y0HMM6_9CLOT</name>
<dbReference type="InterPro" id="IPR043128">
    <property type="entry name" value="Rev_trsase/Diguanyl_cyclase"/>
</dbReference>
<dbReference type="SMART" id="SM00471">
    <property type="entry name" value="HDc"/>
    <property type="match status" value="1"/>
</dbReference>
<dbReference type="PROSITE" id="PS51832">
    <property type="entry name" value="HD_GYP"/>
    <property type="match status" value="1"/>
</dbReference>
<keyword evidence="1" id="KW-0812">Transmembrane</keyword>
<dbReference type="Gene3D" id="1.10.3210.10">
    <property type="entry name" value="Hypothetical protein af1432"/>
    <property type="match status" value="1"/>
</dbReference>
<evidence type="ECO:0000259" key="4">
    <source>
        <dbReference type="PROSITE" id="PS51832"/>
    </source>
</evidence>
<proteinExistence type="predicted"/>
<dbReference type="SUPFAM" id="SSF55785">
    <property type="entry name" value="PYP-like sensor domain (PAS domain)"/>
    <property type="match status" value="3"/>
</dbReference>
<feature type="transmembrane region" description="Helical" evidence="1">
    <location>
        <begin position="23"/>
        <end position="40"/>
    </location>
</feature>
<dbReference type="CDD" id="cd01949">
    <property type="entry name" value="GGDEF"/>
    <property type="match status" value="1"/>
</dbReference>
<dbReference type="NCBIfam" id="TIGR00254">
    <property type="entry name" value="GGDEF"/>
    <property type="match status" value="1"/>
</dbReference>
<feature type="domain" description="GGDEF" evidence="3">
    <location>
        <begin position="539"/>
        <end position="674"/>
    </location>
</feature>
<evidence type="ECO:0000313" key="5">
    <source>
        <dbReference type="EMBL" id="NMM63104.1"/>
    </source>
</evidence>
<dbReference type="CDD" id="cd00130">
    <property type="entry name" value="PAS"/>
    <property type="match status" value="2"/>
</dbReference>
<dbReference type="PANTHER" id="PTHR43155:SF2">
    <property type="entry name" value="CYCLIC DI-GMP PHOSPHODIESTERASE PA4108"/>
    <property type="match status" value="1"/>
</dbReference>
<feature type="transmembrane region" description="Helical" evidence="1">
    <location>
        <begin position="60"/>
        <end position="82"/>
    </location>
</feature>
<dbReference type="InterPro" id="IPR000160">
    <property type="entry name" value="GGDEF_dom"/>
</dbReference>
<dbReference type="AlphaFoldDB" id="A0A7Y0HMM6"/>
<dbReference type="Pfam" id="PF13426">
    <property type="entry name" value="PAS_9"/>
    <property type="match status" value="2"/>
</dbReference>
<evidence type="ECO:0000313" key="6">
    <source>
        <dbReference type="Proteomes" id="UP000537131"/>
    </source>
</evidence>
<dbReference type="InterPro" id="IPR003607">
    <property type="entry name" value="HD/PDEase_dom"/>
</dbReference>
<reference evidence="5 6" key="2">
    <citation type="submission" date="2020-06" db="EMBL/GenBank/DDBJ databases">
        <title>Complete Genome Sequence of Clostridium muelleri sp. nov. P21T, an Acid-Alcohol Producing Acetogen Isolated from Old Hay.</title>
        <authorList>
            <person name="Duncan K.E."/>
            <person name="Tanner R.S."/>
        </authorList>
    </citation>
    <scope>NUCLEOTIDE SEQUENCE [LARGE SCALE GENOMIC DNA]</scope>
    <source>
        <strain evidence="5 6">P21</strain>
    </source>
</reference>
<protein>
    <submittedName>
        <fullName evidence="5">Diguanylate cyclase</fullName>
    </submittedName>
</protein>
<dbReference type="InterPro" id="IPR000014">
    <property type="entry name" value="PAS"/>
</dbReference>
<gene>
    <name evidence="5" type="ORF">HBE96_10425</name>
</gene>
<dbReference type="Gene3D" id="3.30.450.20">
    <property type="entry name" value="PAS domain"/>
    <property type="match status" value="3"/>
</dbReference>
<sequence length="849" mass="98736">MFVSIREKIYSILKGNNKYKNECIKICLLYLFLGLIWIYFSDKIVQEYISNKKLLLNMHIFKGSLHVIISSFIIYFLINTLLKKVELTESKLNESYKELSLVNEELEAHVQQLSAFQQELTVQYDQIIQNEKKLSKSEEKNKAIIKAMPDLLFIISNDGYFIDCIASDESFLLMPKEAFRGRSIWEVLPKEISEIAYEKMKSVIKYGVLEKFEYKLKISDKEEHFELRMVKNNEKEILAISRNVTVERQSELKLKISEEKYKTLVNEMQQGLAIYEGYFEEEDVGNYRFLEANKSHEKITGLKTKDILGKTIYEIFPNIKNNVIKKYRDVMKTGEPVCYESYLKNIDRYYELVVYRPKKLQLAVIVTNITERKKAEEDIKLSEATFRNLFENSSDAILIISDNKVVDCNIAMVKVLGYDSKSFIICRNPFEFYPEKQPDGESSKEKVFRMRKNTIEDGKCKFEWWYKRVDGTSLPVEVMLTTIFLNGKKVFHSLWRDIGDRKAMELKLEYLSYHDQLTGLYNRRFFEQELRRLDKEESLPLTIVMADVNGLKLVNDSLGHAVGDELLRKVAEVIIKGCRKNDIIARLGGDEFVIILPNTDSYETEQILEQIKSIALKEKIGAVSISISFGYETKKSMNIRIAEVLKKSEDYMYKKKLFESPSMRGKTISAIISTLHEKNKREEQHSHRVSILCQEMGKVLGLPEDEVKELKTVGLLHDIGKIAIEENILNKPGRLTVEERQQIERHPEIGYRILSTVSDMKEMAGYVLAHHERWDGKGYPKGLEKEEIPFHSRIISIVDSYDAMVSERSYRNALPEEVAIKELETNAGIQFDPKLISIFIKEVLNKSCN</sequence>
<dbReference type="Pfam" id="PF13487">
    <property type="entry name" value="HD_5"/>
    <property type="match status" value="1"/>
</dbReference>
<dbReference type="InterPro" id="IPR029787">
    <property type="entry name" value="Nucleotide_cyclase"/>
</dbReference>